<evidence type="ECO:0000313" key="2">
    <source>
        <dbReference type="Proteomes" id="UP000183461"/>
    </source>
</evidence>
<dbReference type="EMBL" id="FPIP01000010">
    <property type="protein sequence ID" value="SFW50571.1"/>
    <property type="molecule type" value="Genomic_DNA"/>
</dbReference>
<protein>
    <recommendedName>
        <fullName evidence="3">DUF3793 family protein</fullName>
    </recommendedName>
</protein>
<evidence type="ECO:0000313" key="1">
    <source>
        <dbReference type="EMBL" id="SFW50571.1"/>
    </source>
</evidence>
<dbReference type="InterPro" id="IPR024523">
    <property type="entry name" value="DUF3793"/>
</dbReference>
<reference evidence="1 2" key="1">
    <citation type="submission" date="2016-11" db="EMBL/GenBank/DDBJ databases">
        <authorList>
            <person name="Jaros S."/>
            <person name="Januszkiewicz K."/>
            <person name="Wedrychowicz H."/>
        </authorList>
    </citation>
    <scope>NUCLEOTIDE SEQUENCE [LARGE SCALE GENOMIC DNA]</scope>
    <source>
        <strain evidence="1 2">YL228</strain>
    </source>
</reference>
<organism evidence="1 2">
    <name type="scientific">Ruminococcus flavefaciens</name>
    <dbReference type="NCBI Taxonomy" id="1265"/>
    <lineage>
        <taxon>Bacteria</taxon>
        <taxon>Bacillati</taxon>
        <taxon>Bacillota</taxon>
        <taxon>Clostridia</taxon>
        <taxon>Eubacteriales</taxon>
        <taxon>Oscillospiraceae</taxon>
        <taxon>Ruminococcus</taxon>
    </lineage>
</organism>
<sequence>MSELERRSIDNDLAFHCAPTLLGVKCANLISFDRNEHTMAEYLREFTEKMSVSGLCAVQLCKCRERTLVYIYNEKMLSAWLGMPQVRDLLSEYGYTADMSIREKLDLLASRMSCGSFPHEIGAFLGYPVGDIRGFISNSGKNCLLCGYWKVYENADKARQTFKTYDRCRAILFDRLKSGLDLFQAVGGNI</sequence>
<dbReference type="Proteomes" id="UP000183461">
    <property type="component" value="Unassembled WGS sequence"/>
</dbReference>
<name>A0A1K1PSX7_RUMFL</name>
<dbReference type="AlphaFoldDB" id="A0A1K1PSX7"/>
<dbReference type="RefSeq" id="WP_072301178.1">
    <property type="nucleotide sequence ID" value="NZ_FPIP01000010.1"/>
</dbReference>
<accession>A0A1K1PSX7</accession>
<evidence type="ECO:0008006" key="3">
    <source>
        <dbReference type="Google" id="ProtNLM"/>
    </source>
</evidence>
<dbReference type="Pfam" id="PF12672">
    <property type="entry name" value="DUF3793"/>
    <property type="match status" value="1"/>
</dbReference>
<gene>
    <name evidence="1" type="ORF">SAMN02910280_0116</name>
</gene>
<proteinExistence type="predicted"/>